<dbReference type="PANTHER" id="PTHR33638:SF1">
    <property type="entry name" value="SELENOPROTEIN H"/>
    <property type="match status" value="1"/>
</dbReference>
<dbReference type="InterPro" id="IPR036249">
    <property type="entry name" value="Thioredoxin-like_sf"/>
</dbReference>
<dbReference type="OrthoDB" id="1933874at2759"/>
<dbReference type="Gene3D" id="3.40.30.10">
    <property type="entry name" value="Glutaredoxin"/>
    <property type="match status" value="1"/>
</dbReference>
<name>A0A833R5R7_9POAL</name>
<dbReference type="EMBL" id="SWLB01000014">
    <property type="protein sequence ID" value="KAF3330004.1"/>
    <property type="molecule type" value="Genomic_DNA"/>
</dbReference>
<dbReference type="GO" id="GO:0005794">
    <property type="term" value="C:Golgi apparatus"/>
    <property type="evidence" value="ECO:0007669"/>
    <property type="project" value="TreeGrafter"/>
</dbReference>
<feature type="region of interest" description="Disordered" evidence="1">
    <location>
        <begin position="1"/>
        <end position="74"/>
    </location>
</feature>
<comment type="caution">
    <text evidence="2">The sequence shown here is derived from an EMBL/GenBank/DDBJ whole genome shotgun (WGS) entry which is preliminary data.</text>
</comment>
<gene>
    <name evidence="2" type="ORF">FCM35_KLT05335</name>
</gene>
<dbReference type="AlphaFoldDB" id="A0A833R5R7"/>
<keyword evidence="3" id="KW-1185">Reference proteome</keyword>
<dbReference type="InterPro" id="IPR052674">
    <property type="entry name" value="SelWTH-like"/>
</dbReference>
<organism evidence="2 3">
    <name type="scientific">Carex littledalei</name>
    <dbReference type="NCBI Taxonomy" id="544730"/>
    <lineage>
        <taxon>Eukaryota</taxon>
        <taxon>Viridiplantae</taxon>
        <taxon>Streptophyta</taxon>
        <taxon>Embryophyta</taxon>
        <taxon>Tracheophyta</taxon>
        <taxon>Spermatophyta</taxon>
        <taxon>Magnoliopsida</taxon>
        <taxon>Liliopsida</taxon>
        <taxon>Poales</taxon>
        <taxon>Cyperaceae</taxon>
        <taxon>Cyperoideae</taxon>
        <taxon>Cariceae</taxon>
        <taxon>Carex</taxon>
        <taxon>Carex subgen. Euthyceras</taxon>
    </lineage>
</organism>
<reference evidence="2" key="1">
    <citation type="submission" date="2020-01" db="EMBL/GenBank/DDBJ databases">
        <title>Genome sequence of Kobresia littledalei, the first chromosome-level genome in the family Cyperaceae.</title>
        <authorList>
            <person name="Qu G."/>
        </authorList>
    </citation>
    <scope>NUCLEOTIDE SEQUENCE</scope>
    <source>
        <strain evidence="2">C.B.Clarke</strain>
        <tissue evidence="2">Leaf</tissue>
    </source>
</reference>
<dbReference type="SUPFAM" id="SSF52833">
    <property type="entry name" value="Thioredoxin-like"/>
    <property type="match status" value="1"/>
</dbReference>
<evidence type="ECO:0000313" key="2">
    <source>
        <dbReference type="EMBL" id="KAF3330004.1"/>
    </source>
</evidence>
<evidence type="ECO:0008006" key="4">
    <source>
        <dbReference type="Google" id="ProtNLM"/>
    </source>
</evidence>
<protein>
    <recommendedName>
        <fullName evidence="4">Selenoprotein H</fullName>
    </recommendedName>
</protein>
<proteinExistence type="predicted"/>
<dbReference type="FunFam" id="3.40.30.10:FF:000361">
    <property type="entry name" value="Selenium binding protein"/>
    <property type="match status" value="1"/>
</dbReference>
<feature type="compositionally biased region" description="Basic and acidic residues" evidence="1">
    <location>
        <begin position="52"/>
        <end position="70"/>
    </location>
</feature>
<accession>A0A833R5R7</accession>
<sequence>MAPRRKAKGEETAAPAAVSLSPRRTRSGAVGKRVAPPPAAPAKPKKKTRIAGVKDKSVKVKEEKKKEAREAAPATGEAKSIIIEACKQCNAFKTRALKVKEGLESGVPGISVTINPEKPRRGCFEIREEGGEIFVSLLNMPRPFSPMKKLDMDELIQDIIKKIA</sequence>
<dbReference type="Proteomes" id="UP000623129">
    <property type="component" value="Unassembled WGS sequence"/>
</dbReference>
<dbReference type="PANTHER" id="PTHR33638">
    <property type="entry name" value="SELENOPROTEIN H"/>
    <property type="match status" value="1"/>
</dbReference>
<evidence type="ECO:0000256" key="1">
    <source>
        <dbReference type="SAM" id="MobiDB-lite"/>
    </source>
</evidence>
<evidence type="ECO:0000313" key="3">
    <source>
        <dbReference type="Proteomes" id="UP000623129"/>
    </source>
</evidence>